<dbReference type="InterPro" id="IPR044244">
    <property type="entry name" value="TTC27/Emw1"/>
</dbReference>
<accession>A0A1G4JR31</accession>
<dbReference type="PANTHER" id="PTHR16193:SF0">
    <property type="entry name" value="TETRATRICOPEPTIDE REPEAT PROTEIN 27"/>
    <property type="match status" value="1"/>
</dbReference>
<organism evidence="3 4">
    <name type="scientific">Lachancea dasiensis</name>
    <dbReference type="NCBI Taxonomy" id="1072105"/>
    <lineage>
        <taxon>Eukaryota</taxon>
        <taxon>Fungi</taxon>
        <taxon>Dikarya</taxon>
        <taxon>Ascomycota</taxon>
        <taxon>Saccharomycotina</taxon>
        <taxon>Saccharomycetes</taxon>
        <taxon>Saccharomycetales</taxon>
        <taxon>Saccharomycetaceae</taxon>
        <taxon>Lachancea</taxon>
    </lineage>
</organism>
<dbReference type="PANTHER" id="PTHR16193">
    <property type="entry name" value="TETRATRICOPEPTIDE REPEAT PROTEIN 27"/>
    <property type="match status" value="1"/>
</dbReference>
<keyword evidence="4" id="KW-1185">Reference proteome</keyword>
<dbReference type="Pfam" id="PF13181">
    <property type="entry name" value="TPR_8"/>
    <property type="match status" value="1"/>
</dbReference>
<dbReference type="AlphaFoldDB" id="A0A1G4JR31"/>
<evidence type="ECO:0000313" key="4">
    <source>
        <dbReference type="Proteomes" id="UP000190274"/>
    </source>
</evidence>
<dbReference type="InterPro" id="IPR019734">
    <property type="entry name" value="TPR_rpt"/>
</dbReference>
<evidence type="ECO:0000256" key="2">
    <source>
        <dbReference type="ARBA" id="ARBA00022803"/>
    </source>
</evidence>
<evidence type="ECO:0000313" key="3">
    <source>
        <dbReference type="EMBL" id="SCU93253.1"/>
    </source>
</evidence>
<name>A0A1G4JR31_9SACH</name>
<dbReference type="InterPro" id="IPR011990">
    <property type="entry name" value="TPR-like_helical_dom_sf"/>
</dbReference>
<keyword evidence="1" id="KW-0677">Repeat</keyword>
<protein>
    <submittedName>
        <fullName evidence="3">LADA_0G02102g1_1</fullName>
    </submittedName>
</protein>
<reference evidence="4" key="1">
    <citation type="submission" date="2016-03" db="EMBL/GenBank/DDBJ databases">
        <authorList>
            <person name="Devillers H."/>
        </authorList>
    </citation>
    <scope>NUCLEOTIDE SEQUENCE [LARGE SCALE GENOMIC DNA]</scope>
</reference>
<dbReference type="GO" id="GO:0005737">
    <property type="term" value="C:cytoplasm"/>
    <property type="evidence" value="ECO:0007669"/>
    <property type="project" value="EnsemblFungi"/>
</dbReference>
<dbReference type="SUPFAM" id="SSF48452">
    <property type="entry name" value="TPR-like"/>
    <property type="match status" value="1"/>
</dbReference>
<dbReference type="Gene3D" id="1.25.40.10">
    <property type="entry name" value="Tetratricopeptide repeat domain"/>
    <property type="match status" value="1"/>
</dbReference>
<evidence type="ECO:0000256" key="1">
    <source>
        <dbReference type="ARBA" id="ARBA00022737"/>
    </source>
</evidence>
<proteinExistence type="predicted"/>
<dbReference type="EMBL" id="LT598457">
    <property type="protein sequence ID" value="SCU93253.1"/>
    <property type="molecule type" value="Genomic_DNA"/>
</dbReference>
<dbReference type="OrthoDB" id="1936594at2759"/>
<keyword evidence="2" id="KW-0802">TPR repeat</keyword>
<dbReference type="GO" id="GO:0005634">
    <property type="term" value="C:nucleus"/>
    <property type="evidence" value="ECO:0007669"/>
    <property type="project" value="EnsemblFungi"/>
</dbReference>
<dbReference type="Proteomes" id="UP000190274">
    <property type="component" value="Chromosome G"/>
</dbReference>
<dbReference type="STRING" id="1266660.A0A1G4JR31"/>
<gene>
    <name evidence="3" type="ORF">LADA_0G02102G</name>
</gene>
<dbReference type="GO" id="GO:0031505">
    <property type="term" value="P:fungal-type cell wall organization"/>
    <property type="evidence" value="ECO:0007669"/>
    <property type="project" value="EnsemblFungi"/>
</dbReference>
<sequence>METVLQAAVILGSQQAIPADICGEVDAVCLSHAKLLLGGEYEVLIQETLGSIDLLKDFDVHGPVGLYTHINAQIAAYCGNHPNSALFFAVALLQSFIQSNFTGPAPACSAYELLHCTEEQRPIIHEQCIALLSVLGQPAYELCDDAIFLVLSLVILEIISGQSSLLDKQLDDIPVMEISETETSALVACAHWWRARALLVQLSLLPEVSGPHPIVASSIFNSIGLVLAITKELPDHLKSDMENQLGISFYLENIKCSLATNTEHLCLPSLIKVQKLTGLQFVLTGAKAKRTKYQQEARSGLIILANSSPMALGLSEDSPSAEPESFALESDHLLDRPVFQSIGDEPLDQQIVKRQKFDPPSGLDDEKLLPVALRQEDIPLELRQLDPNQQPALADCDNIQLLLRLQVIRQTTPAKNPIVEQELHAIVGRVLYQAGLKNWTIFSRALWERSVIETTGAKTIERGLLQMQSLVEEMGLKITTRLLPKENGEIQVKNTERMRYIHQLPFVPRWALDMKLAEIYMSLGILKSAVEIYERLSMVCEAALCHAAVGDEKTAEEILLKRIQKYPNDARALSILGDIRQDPDLWEKSWKIGKYVNAKNSLAKYSYNPPASSGQDKDYVSCLRHLNESLSLYPLSFETWYFYGCVGLECGKMDLAAEAFTRCVSLDSTHSLSWSNLSAAFMEQGKLKEAHSCLSKATSSDSPSNWRIWDNYLLVSLKLNKWDDVLLSCRRLVELRKDKVGDFSIDLPVVEKLVELLVSSDFPLDSSKRLTHFQSSCMEFICETLPGVVTSNSTCWKLVAKVELWRRRPWASLDCFEKEYRAMSHNPDLEFSEKVWNDTVDACDDLVSAYESLGEMEGKHGPGSLVCKDWKYKARSAIKALMSRGKSNWEDSEGWDRLVELRSNL</sequence>